<comment type="caution">
    <text evidence="1">The sequence shown here is derived from an EMBL/GenBank/DDBJ whole genome shotgun (WGS) entry which is preliminary data.</text>
</comment>
<dbReference type="AlphaFoldDB" id="A0A0F9J0G3"/>
<evidence type="ECO:0000313" key="1">
    <source>
        <dbReference type="EMBL" id="KKL92737.1"/>
    </source>
</evidence>
<reference evidence="1" key="1">
    <citation type="journal article" date="2015" name="Nature">
        <title>Complex archaea that bridge the gap between prokaryotes and eukaryotes.</title>
        <authorList>
            <person name="Spang A."/>
            <person name="Saw J.H."/>
            <person name="Jorgensen S.L."/>
            <person name="Zaremba-Niedzwiedzka K."/>
            <person name="Martijn J."/>
            <person name="Lind A.E."/>
            <person name="van Eijk R."/>
            <person name="Schleper C."/>
            <person name="Guy L."/>
            <person name="Ettema T.J."/>
        </authorList>
    </citation>
    <scope>NUCLEOTIDE SEQUENCE</scope>
</reference>
<dbReference type="EMBL" id="LAZR01019385">
    <property type="protein sequence ID" value="KKL92737.1"/>
    <property type="molecule type" value="Genomic_DNA"/>
</dbReference>
<proteinExistence type="predicted"/>
<sequence length="78" mass="9436">MIGKKYTSLPYFRIVTYNTHQELEFYPIVVGDPRIIKYKMPLLCNDIIFLSKRFPDDADFFRDELVKTFNNLRKITRK</sequence>
<accession>A0A0F9J0G3</accession>
<organism evidence="1">
    <name type="scientific">marine sediment metagenome</name>
    <dbReference type="NCBI Taxonomy" id="412755"/>
    <lineage>
        <taxon>unclassified sequences</taxon>
        <taxon>metagenomes</taxon>
        <taxon>ecological metagenomes</taxon>
    </lineage>
</organism>
<protein>
    <submittedName>
        <fullName evidence="1">Uncharacterized protein</fullName>
    </submittedName>
</protein>
<name>A0A0F9J0G3_9ZZZZ</name>
<gene>
    <name evidence="1" type="ORF">LCGC14_1881630</name>
</gene>